<keyword evidence="3" id="KW-1185">Reference proteome</keyword>
<sequence>MSDDPLHLTARTGLPEDLRIGLTDFPRDRWHEPTTTEMARFWLGIHEGFRRHRLHMEAVIDHWRAGKTDVNGLHGRLIPAVQQFLQHLDAHHRIESGQYFPKFRTLDDRLAHGIDLLDRDHDVVHEQLETLFQKAVGFHQNLRSPDAADHAARLADTVFAMGPAVIRHLDDEEEIVIPLIQKHQIAG</sequence>
<evidence type="ECO:0000313" key="3">
    <source>
        <dbReference type="Proteomes" id="UP001501352"/>
    </source>
</evidence>
<dbReference type="Proteomes" id="UP001501352">
    <property type="component" value="Unassembled WGS sequence"/>
</dbReference>
<dbReference type="InterPro" id="IPR012312">
    <property type="entry name" value="Hemerythrin-like"/>
</dbReference>
<reference evidence="2 3" key="1">
    <citation type="journal article" date="2019" name="Int. J. Syst. Evol. Microbiol.">
        <title>The Global Catalogue of Microorganisms (GCM) 10K type strain sequencing project: providing services to taxonomists for standard genome sequencing and annotation.</title>
        <authorList>
            <consortium name="The Broad Institute Genomics Platform"/>
            <consortium name="The Broad Institute Genome Sequencing Center for Infectious Disease"/>
            <person name="Wu L."/>
            <person name="Ma J."/>
        </authorList>
    </citation>
    <scope>NUCLEOTIDE SEQUENCE [LARGE SCALE GENOMIC DNA]</scope>
    <source>
        <strain evidence="2 3">JCM 12928</strain>
    </source>
</reference>
<organism evidence="2 3">
    <name type="scientific">Brevundimonas kwangchunensis</name>
    <dbReference type="NCBI Taxonomy" id="322163"/>
    <lineage>
        <taxon>Bacteria</taxon>
        <taxon>Pseudomonadati</taxon>
        <taxon>Pseudomonadota</taxon>
        <taxon>Alphaproteobacteria</taxon>
        <taxon>Caulobacterales</taxon>
        <taxon>Caulobacteraceae</taxon>
        <taxon>Brevundimonas</taxon>
    </lineage>
</organism>
<accession>A0ABN1GVS8</accession>
<gene>
    <name evidence="2" type="ORF">GCM10009422_16060</name>
</gene>
<name>A0ABN1GVS8_9CAUL</name>
<protein>
    <submittedName>
        <fullName evidence="2">Hemerythrin domain-containing protein</fullName>
    </submittedName>
</protein>
<dbReference type="RefSeq" id="WP_343792517.1">
    <property type="nucleotide sequence ID" value="NZ_BAAAGA010000003.1"/>
</dbReference>
<dbReference type="Gene3D" id="1.20.120.520">
    <property type="entry name" value="nmb1532 protein domain like"/>
    <property type="match status" value="1"/>
</dbReference>
<dbReference type="Pfam" id="PF01814">
    <property type="entry name" value="Hemerythrin"/>
    <property type="match status" value="1"/>
</dbReference>
<dbReference type="EMBL" id="BAAAGA010000003">
    <property type="protein sequence ID" value="GAA0621090.1"/>
    <property type="molecule type" value="Genomic_DNA"/>
</dbReference>
<evidence type="ECO:0000259" key="1">
    <source>
        <dbReference type="Pfam" id="PF01814"/>
    </source>
</evidence>
<evidence type="ECO:0000313" key="2">
    <source>
        <dbReference type="EMBL" id="GAA0621090.1"/>
    </source>
</evidence>
<proteinExistence type="predicted"/>
<comment type="caution">
    <text evidence="2">The sequence shown here is derived from an EMBL/GenBank/DDBJ whole genome shotgun (WGS) entry which is preliminary data.</text>
</comment>
<feature type="domain" description="Hemerythrin-like" evidence="1">
    <location>
        <begin position="45"/>
        <end position="180"/>
    </location>
</feature>